<feature type="region of interest" description="Disordered" evidence="1">
    <location>
        <begin position="1"/>
        <end position="21"/>
    </location>
</feature>
<sequence length="89" mass="9595">MAATGTAGRRGCARRTASGGRRLTATASWGFGLPGCNACVLGFEPLAGVQGVSPCSIFFGVFYLYFIWLNSLGVQNLFWTSRCNYRDCL</sequence>
<organism evidence="3 4">
    <name type="scientific">Candidatus Thiomargarita nelsonii</name>
    <dbReference type="NCBI Taxonomy" id="1003181"/>
    <lineage>
        <taxon>Bacteria</taxon>
        <taxon>Pseudomonadati</taxon>
        <taxon>Pseudomonadota</taxon>
        <taxon>Gammaproteobacteria</taxon>
        <taxon>Thiotrichales</taxon>
        <taxon>Thiotrichaceae</taxon>
        <taxon>Thiomargarita</taxon>
    </lineage>
</organism>
<protein>
    <submittedName>
        <fullName evidence="3">Membrane protein</fullName>
    </submittedName>
</protein>
<comment type="caution">
    <text evidence="3">The sequence shown here is derived from an EMBL/GenBank/DDBJ whole genome shotgun (WGS) entry which is preliminary data.</text>
</comment>
<keyword evidence="2" id="KW-0812">Transmembrane</keyword>
<evidence type="ECO:0000313" key="4">
    <source>
        <dbReference type="Proteomes" id="UP000076962"/>
    </source>
</evidence>
<name>A0A176S574_9GAMM</name>
<evidence type="ECO:0000313" key="3">
    <source>
        <dbReference type="EMBL" id="OAD23160.1"/>
    </source>
</evidence>
<dbReference type="AlphaFoldDB" id="A0A176S574"/>
<accession>A0A176S574</accession>
<dbReference type="EMBL" id="LUTY01000515">
    <property type="protein sequence ID" value="OAD23160.1"/>
    <property type="molecule type" value="Genomic_DNA"/>
</dbReference>
<proteinExistence type="predicted"/>
<evidence type="ECO:0000256" key="1">
    <source>
        <dbReference type="SAM" id="MobiDB-lite"/>
    </source>
</evidence>
<gene>
    <name evidence="3" type="ORF">THIOM_001014</name>
</gene>
<feature type="transmembrane region" description="Helical" evidence="2">
    <location>
        <begin position="51"/>
        <end position="69"/>
    </location>
</feature>
<keyword evidence="2" id="KW-1133">Transmembrane helix</keyword>
<keyword evidence="2" id="KW-0472">Membrane</keyword>
<keyword evidence="4" id="KW-1185">Reference proteome</keyword>
<dbReference type="Proteomes" id="UP000076962">
    <property type="component" value="Unassembled WGS sequence"/>
</dbReference>
<evidence type="ECO:0000256" key="2">
    <source>
        <dbReference type="SAM" id="Phobius"/>
    </source>
</evidence>
<reference evidence="3 4" key="1">
    <citation type="submission" date="2016-05" db="EMBL/GenBank/DDBJ databases">
        <title>Single-cell genome of chain-forming Candidatus Thiomargarita nelsonii and comparison to other large sulfur-oxidizing bacteria.</title>
        <authorList>
            <person name="Winkel M."/>
            <person name="Salman V."/>
            <person name="Woyke T."/>
            <person name="Schulz-Vogt H."/>
            <person name="Richter M."/>
            <person name="Flood B."/>
            <person name="Bailey J."/>
            <person name="Amann R."/>
            <person name="Mussmann M."/>
        </authorList>
    </citation>
    <scope>NUCLEOTIDE SEQUENCE [LARGE SCALE GENOMIC DNA]</scope>
    <source>
        <strain evidence="3 4">THI036</strain>
    </source>
</reference>